<protein>
    <recommendedName>
        <fullName evidence="10">Protein kinase domain-containing protein</fullName>
    </recommendedName>
</protein>
<evidence type="ECO:0000256" key="5">
    <source>
        <dbReference type="ARBA" id="ARBA00023193"/>
    </source>
</evidence>
<reference evidence="11" key="1">
    <citation type="submission" date="2023-10" db="EMBL/GenBank/DDBJ databases">
        <authorList>
            <person name="Chen Y."/>
            <person name="Shah S."/>
            <person name="Dougan E. K."/>
            <person name="Thang M."/>
            <person name="Chan C."/>
        </authorList>
    </citation>
    <scope>NUCLEOTIDE SEQUENCE [LARGE SCALE GENOMIC DNA]</scope>
</reference>
<evidence type="ECO:0000256" key="9">
    <source>
        <dbReference type="SAM" id="MobiDB-lite"/>
    </source>
</evidence>
<dbReference type="PANTHER" id="PTHR11042">
    <property type="entry name" value="EUKARYOTIC TRANSLATION INITIATION FACTOR 2-ALPHA KINASE EIF2-ALPHA KINASE -RELATED"/>
    <property type="match status" value="1"/>
</dbReference>
<dbReference type="Gene3D" id="1.10.510.10">
    <property type="entry name" value="Transferase(Phosphotransferase) domain 1"/>
    <property type="match status" value="1"/>
</dbReference>
<dbReference type="InterPro" id="IPR008271">
    <property type="entry name" value="Ser/Thr_kinase_AS"/>
</dbReference>
<keyword evidence="5" id="KW-0652">Protein synthesis inhibitor</keyword>
<evidence type="ECO:0000313" key="12">
    <source>
        <dbReference type="Proteomes" id="UP001189429"/>
    </source>
</evidence>
<dbReference type="PROSITE" id="PS50011">
    <property type="entry name" value="PROTEIN_KINASE_DOM"/>
    <property type="match status" value="1"/>
</dbReference>
<dbReference type="InterPro" id="IPR000719">
    <property type="entry name" value="Prot_kinase_dom"/>
</dbReference>
<evidence type="ECO:0000256" key="8">
    <source>
        <dbReference type="RuleBase" id="RU000304"/>
    </source>
</evidence>
<dbReference type="SUPFAM" id="SSF56112">
    <property type="entry name" value="Protein kinase-like (PK-like)"/>
    <property type="match status" value="1"/>
</dbReference>
<dbReference type="InterPro" id="IPR017441">
    <property type="entry name" value="Protein_kinase_ATP_BS"/>
</dbReference>
<accession>A0ABN9SRP9</accession>
<evidence type="ECO:0000259" key="10">
    <source>
        <dbReference type="PROSITE" id="PS50011"/>
    </source>
</evidence>
<dbReference type="PROSITE" id="PS00108">
    <property type="entry name" value="PROTEIN_KINASE_ST"/>
    <property type="match status" value="1"/>
</dbReference>
<comment type="caution">
    <text evidence="11">The sequence shown here is derived from an EMBL/GenBank/DDBJ whole genome shotgun (WGS) entry which is preliminary data.</text>
</comment>
<keyword evidence="2 7" id="KW-0547">Nucleotide-binding</keyword>
<name>A0ABN9SRP9_9DINO</name>
<dbReference type="EMBL" id="CAUYUJ010012714">
    <property type="protein sequence ID" value="CAK0834497.1"/>
    <property type="molecule type" value="Genomic_DNA"/>
</dbReference>
<feature type="region of interest" description="Disordered" evidence="9">
    <location>
        <begin position="15"/>
        <end position="63"/>
    </location>
</feature>
<proteinExistence type="inferred from homology"/>
<dbReference type="InterPro" id="IPR050339">
    <property type="entry name" value="CC_SR_Kinase"/>
</dbReference>
<keyword evidence="1" id="KW-0808">Transferase</keyword>
<feature type="non-terminal residue" evidence="11">
    <location>
        <position position="323"/>
    </location>
</feature>
<evidence type="ECO:0000256" key="1">
    <source>
        <dbReference type="ARBA" id="ARBA00022679"/>
    </source>
</evidence>
<feature type="domain" description="Protein kinase" evidence="10">
    <location>
        <begin position="88"/>
        <end position="323"/>
    </location>
</feature>
<evidence type="ECO:0000313" key="11">
    <source>
        <dbReference type="EMBL" id="CAK0834497.1"/>
    </source>
</evidence>
<dbReference type="SMART" id="SM00220">
    <property type="entry name" value="S_TKc"/>
    <property type="match status" value="1"/>
</dbReference>
<evidence type="ECO:0000256" key="4">
    <source>
        <dbReference type="ARBA" id="ARBA00022840"/>
    </source>
</evidence>
<organism evidence="11 12">
    <name type="scientific">Prorocentrum cordatum</name>
    <dbReference type="NCBI Taxonomy" id="2364126"/>
    <lineage>
        <taxon>Eukaryota</taxon>
        <taxon>Sar</taxon>
        <taxon>Alveolata</taxon>
        <taxon>Dinophyceae</taxon>
        <taxon>Prorocentrales</taxon>
        <taxon>Prorocentraceae</taxon>
        <taxon>Prorocentrum</taxon>
    </lineage>
</organism>
<dbReference type="InterPro" id="IPR011009">
    <property type="entry name" value="Kinase-like_dom_sf"/>
</dbReference>
<dbReference type="PANTHER" id="PTHR11042:SF185">
    <property type="entry name" value="WEE1-LIKE PROTEIN KINASE"/>
    <property type="match status" value="1"/>
</dbReference>
<keyword evidence="8" id="KW-0723">Serine/threonine-protein kinase</keyword>
<dbReference type="Gene3D" id="3.30.200.20">
    <property type="entry name" value="Phosphorylase Kinase, domain 1"/>
    <property type="match status" value="1"/>
</dbReference>
<dbReference type="PROSITE" id="PS00107">
    <property type="entry name" value="PROTEIN_KINASE_ATP"/>
    <property type="match status" value="1"/>
</dbReference>
<dbReference type="Pfam" id="PF00069">
    <property type="entry name" value="Pkinase"/>
    <property type="match status" value="1"/>
</dbReference>
<dbReference type="Proteomes" id="UP001189429">
    <property type="component" value="Unassembled WGS sequence"/>
</dbReference>
<comment type="similarity">
    <text evidence="6">Belongs to the protein kinase superfamily. Ser/Thr protein kinase family. GCN2 subfamily.</text>
</comment>
<sequence length="323" mass="35437">KVLTPRVSWSEICLHSQESLDDPSSPPHTPMARTQRRPASPPRRSFCKRRPPSSELRGLAAAPAAPGSTAVAALGGRDQNEGRFEREFCGVVAIGRGQFSTVYRAQHRIDRCAYAVKKTSKISAHGLSRVELREVFALANVSSEAEGCRNIVRYYSSWVEDGRLHIQTELCQCSLRDKLTQKLSTHPEDPRFKEPEVAKVLHDTATGLGVLHKCNFAHLDVKPDNILVSSREHEEGCYKIADLGLAAAAIGSGCDDICEGDCRYLAKEVLRGNLTDLPRADVFSLGVVCYELATNPKPLPCNGDDWQRLRDGRLDAGPLAPLG</sequence>
<gene>
    <name evidence="11" type="ORF">PCOR1329_LOCUS31904</name>
</gene>
<evidence type="ECO:0000256" key="2">
    <source>
        <dbReference type="ARBA" id="ARBA00022741"/>
    </source>
</evidence>
<feature type="non-terminal residue" evidence="11">
    <location>
        <position position="1"/>
    </location>
</feature>
<feature type="binding site" evidence="7">
    <location>
        <position position="118"/>
    </location>
    <ligand>
        <name>ATP</name>
        <dbReference type="ChEBI" id="CHEBI:30616"/>
    </ligand>
</feature>
<evidence type="ECO:0000256" key="6">
    <source>
        <dbReference type="ARBA" id="ARBA00037982"/>
    </source>
</evidence>
<evidence type="ECO:0000256" key="3">
    <source>
        <dbReference type="ARBA" id="ARBA00022777"/>
    </source>
</evidence>
<keyword evidence="3" id="KW-0418">Kinase</keyword>
<keyword evidence="12" id="KW-1185">Reference proteome</keyword>
<evidence type="ECO:0000256" key="7">
    <source>
        <dbReference type="PROSITE-ProRule" id="PRU10141"/>
    </source>
</evidence>
<keyword evidence="4 7" id="KW-0067">ATP-binding</keyword>